<organism evidence="1 2">
    <name type="scientific">Panagrolaimus davidi</name>
    <dbReference type="NCBI Taxonomy" id="227884"/>
    <lineage>
        <taxon>Eukaryota</taxon>
        <taxon>Metazoa</taxon>
        <taxon>Ecdysozoa</taxon>
        <taxon>Nematoda</taxon>
        <taxon>Chromadorea</taxon>
        <taxon>Rhabditida</taxon>
        <taxon>Tylenchina</taxon>
        <taxon>Panagrolaimomorpha</taxon>
        <taxon>Panagrolaimoidea</taxon>
        <taxon>Panagrolaimidae</taxon>
        <taxon>Panagrolaimus</taxon>
    </lineage>
</organism>
<evidence type="ECO:0000313" key="1">
    <source>
        <dbReference type="Proteomes" id="UP000887578"/>
    </source>
</evidence>
<protein>
    <submittedName>
        <fullName evidence="2">Uncharacterized protein</fullName>
    </submittedName>
</protein>
<accession>A0A914QLQ1</accession>
<sequence length="114" mass="12901">MAPSCKVGNCVFRNIEFLKKLSKIKSENKRNLLLKNATPDELASLIEICYNVVNSNLRLSPSRILKLRPYATPLRELSKIRTVPRARKMLQTGNGFLPSLLIPVLLEASRILLK</sequence>
<evidence type="ECO:0000313" key="2">
    <source>
        <dbReference type="WBParaSite" id="PDA_v2.g4166.t1"/>
    </source>
</evidence>
<proteinExistence type="predicted"/>
<dbReference type="Proteomes" id="UP000887578">
    <property type="component" value="Unplaced"/>
</dbReference>
<keyword evidence="1" id="KW-1185">Reference proteome</keyword>
<name>A0A914QLQ1_9BILA</name>
<dbReference type="WBParaSite" id="PDA_v2.g4166.t1">
    <property type="protein sequence ID" value="PDA_v2.g4166.t1"/>
    <property type="gene ID" value="PDA_v2.g4166"/>
</dbReference>
<reference evidence="2" key="1">
    <citation type="submission" date="2022-11" db="UniProtKB">
        <authorList>
            <consortium name="WormBaseParasite"/>
        </authorList>
    </citation>
    <scope>IDENTIFICATION</scope>
</reference>
<dbReference type="AlphaFoldDB" id="A0A914QLQ1"/>